<name>A0A6P0GH38_9ACTN</name>
<dbReference type="PROSITE" id="PS50977">
    <property type="entry name" value="HTH_TETR_2"/>
    <property type="match status" value="1"/>
</dbReference>
<comment type="caution">
    <text evidence="4">The sequence shown here is derived from an EMBL/GenBank/DDBJ whole genome shotgun (WGS) entry which is preliminary data.</text>
</comment>
<dbReference type="InterPro" id="IPR001647">
    <property type="entry name" value="HTH_TetR"/>
</dbReference>
<gene>
    <name evidence="4" type="ORF">GCU54_11330</name>
</gene>
<evidence type="ECO:0000313" key="4">
    <source>
        <dbReference type="EMBL" id="NEM06603.1"/>
    </source>
</evidence>
<proteinExistence type="predicted"/>
<evidence type="ECO:0000259" key="3">
    <source>
        <dbReference type="PROSITE" id="PS50977"/>
    </source>
</evidence>
<dbReference type="Gene3D" id="1.10.357.10">
    <property type="entry name" value="Tetracycline Repressor, domain 2"/>
    <property type="match status" value="1"/>
</dbReference>
<evidence type="ECO:0000256" key="2">
    <source>
        <dbReference type="PROSITE-ProRule" id="PRU00335"/>
    </source>
</evidence>
<dbReference type="GO" id="GO:0003677">
    <property type="term" value="F:DNA binding"/>
    <property type="evidence" value="ECO:0007669"/>
    <property type="project" value="UniProtKB-UniRule"/>
</dbReference>
<keyword evidence="1 2" id="KW-0238">DNA-binding</keyword>
<dbReference type="AlphaFoldDB" id="A0A6P0GH38"/>
<dbReference type="EMBL" id="JAAGWE010000017">
    <property type="protein sequence ID" value="NEM06603.1"/>
    <property type="molecule type" value="Genomic_DNA"/>
</dbReference>
<accession>A0A6P0GH38</accession>
<feature type="domain" description="HTH tetR-type" evidence="3">
    <location>
        <begin position="7"/>
        <end position="67"/>
    </location>
</feature>
<dbReference type="Pfam" id="PF00440">
    <property type="entry name" value="TetR_N"/>
    <property type="match status" value="1"/>
</dbReference>
<evidence type="ECO:0000313" key="5">
    <source>
        <dbReference type="Proteomes" id="UP000471126"/>
    </source>
</evidence>
<reference evidence="4 5" key="1">
    <citation type="submission" date="2019-12" db="EMBL/GenBank/DDBJ databases">
        <title>WGS of CPCC 203550 I12A-02606.</title>
        <authorList>
            <person name="Jiang Z."/>
        </authorList>
    </citation>
    <scope>NUCLEOTIDE SEQUENCE [LARGE SCALE GENOMIC DNA]</scope>
    <source>
        <strain evidence="4 5">I12A-02606</strain>
    </source>
</reference>
<dbReference type="SUPFAM" id="SSF46689">
    <property type="entry name" value="Homeodomain-like"/>
    <property type="match status" value="1"/>
</dbReference>
<dbReference type="RefSeq" id="WP_163476736.1">
    <property type="nucleotide sequence ID" value="NZ_JAAGWE010000017.1"/>
</dbReference>
<dbReference type="Proteomes" id="UP000471126">
    <property type="component" value="Unassembled WGS sequence"/>
</dbReference>
<feature type="DNA-binding region" description="H-T-H motif" evidence="2">
    <location>
        <begin position="30"/>
        <end position="49"/>
    </location>
</feature>
<protein>
    <submittedName>
        <fullName evidence="4">TetR/AcrR family transcriptional regulator</fullName>
    </submittedName>
</protein>
<evidence type="ECO:0000256" key="1">
    <source>
        <dbReference type="ARBA" id="ARBA00023125"/>
    </source>
</evidence>
<dbReference type="InterPro" id="IPR009057">
    <property type="entry name" value="Homeodomain-like_sf"/>
</dbReference>
<sequence>MSAARESRQRAAYLAGAIEHVLREGVATLSLRPLAAALGTSDRMLLYYFGSRDELLAAVLGAVGERLQAGLAAALPDGAVPPGRLLPVLWAALEDDGAQAHARLYLEVSGLAARGRQPHADLARRVAEDWLAWVGPRLDVADDERADAAAGLLAALDGVMLVRAVAGPERARAAAGWLAARLTGKDADV</sequence>
<organism evidence="4 5">
    <name type="scientific">Geodermatophilus normandii</name>
    <dbReference type="NCBI Taxonomy" id="1137989"/>
    <lineage>
        <taxon>Bacteria</taxon>
        <taxon>Bacillati</taxon>
        <taxon>Actinomycetota</taxon>
        <taxon>Actinomycetes</taxon>
        <taxon>Geodermatophilales</taxon>
        <taxon>Geodermatophilaceae</taxon>
        <taxon>Geodermatophilus</taxon>
    </lineage>
</organism>